<evidence type="ECO:0000313" key="2">
    <source>
        <dbReference type="EMBL" id="ONN43716.1"/>
    </source>
</evidence>
<proteinExistence type="predicted"/>
<name>A0A1V2UJX5_ENTMU</name>
<accession>A0A1V2UJX5</accession>
<evidence type="ECO:0000313" key="4">
    <source>
        <dbReference type="Proteomes" id="UP000557857"/>
    </source>
</evidence>
<dbReference type="EMBL" id="JABCAG010000005">
    <property type="protein sequence ID" value="NMP57399.1"/>
    <property type="molecule type" value="Genomic_DNA"/>
</dbReference>
<dbReference type="Proteomes" id="UP000557857">
    <property type="component" value="Unassembled WGS sequence"/>
</dbReference>
<dbReference type="RefSeq" id="WP_062805522.1">
    <property type="nucleotide sequence ID" value="NZ_CABMMO010000004.1"/>
</dbReference>
<protein>
    <recommendedName>
        <fullName evidence="5">YokE-like PH domain-containing protein</fullName>
    </recommendedName>
</protein>
<comment type="caution">
    <text evidence="2">The sequence shown here is derived from an EMBL/GenBank/DDBJ whole genome shotgun (WGS) entry which is preliminary data.</text>
</comment>
<gene>
    <name evidence="2" type="ORF">BTN92_05275</name>
    <name evidence="1" type="ORF">HI921_02795</name>
</gene>
<reference evidence="2 3" key="1">
    <citation type="submission" date="2016-12" db="EMBL/GenBank/DDBJ databases">
        <authorList>
            <person name="Song W.-J."/>
            <person name="Kurnit D.M."/>
        </authorList>
    </citation>
    <scope>NUCLEOTIDE SEQUENCE [LARGE SCALE GENOMIC DNA]</scope>
    <source>
        <strain evidence="2 3">CGB1038-1_S1</strain>
    </source>
</reference>
<evidence type="ECO:0000313" key="1">
    <source>
        <dbReference type="EMBL" id="NMP57399.1"/>
    </source>
</evidence>
<organism evidence="2 3">
    <name type="scientific">Enterococcus mundtii</name>
    <dbReference type="NCBI Taxonomy" id="53346"/>
    <lineage>
        <taxon>Bacteria</taxon>
        <taxon>Bacillati</taxon>
        <taxon>Bacillota</taxon>
        <taxon>Bacilli</taxon>
        <taxon>Lactobacillales</taxon>
        <taxon>Enterococcaceae</taxon>
        <taxon>Enterococcus</taxon>
    </lineage>
</organism>
<dbReference type="OrthoDB" id="2658007at2"/>
<dbReference type="AlphaFoldDB" id="A0A1V2UJX5"/>
<sequence>MLITKKWMDRLTGPYRSSGMFRCLAESQSLDSISSKVILLIDETKVTILFLNFFQTKVIDHLTYERTVIEEEQVALGGGLSVVWRFSAGRKHWRFRIMKKIIPLGDEQREFLMQLE</sequence>
<reference evidence="1 4" key="2">
    <citation type="submission" date="2020-04" db="EMBL/GenBank/DDBJ databases">
        <authorList>
            <person name="Abaymova A."/>
            <person name="Teymurazov M."/>
            <person name="Tazyna O."/>
            <person name="Chatushin Y."/>
            <person name="Svetoch E."/>
            <person name="Pereligyn V."/>
            <person name="Pohylenko V."/>
            <person name="Platonov M."/>
            <person name="Kartsev N."/>
            <person name="Skryabin Y."/>
            <person name="Sizova A."/>
            <person name="Solomentsev V."/>
            <person name="Kislichkina A."/>
            <person name="Bogun A."/>
        </authorList>
    </citation>
    <scope>NUCLEOTIDE SEQUENCE [LARGE SCALE GENOMIC DNA]</scope>
    <source>
        <strain evidence="1">SCPM-O-B-8398</strain>
        <strain evidence="4">SCPM-O-B-8398 (E28)</strain>
    </source>
</reference>
<dbReference type="EMBL" id="MSTR01000004">
    <property type="protein sequence ID" value="ONN43716.1"/>
    <property type="molecule type" value="Genomic_DNA"/>
</dbReference>
<dbReference type="Proteomes" id="UP000189299">
    <property type="component" value="Unassembled WGS sequence"/>
</dbReference>
<evidence type="ECO:0000313" key="3">
    <source>
        <dbReference type="Proteomes" id="UP000189299"/>
    </source>
</evidence>
<evidence type="ECO:0008006" key="5">
    <source>
        <dbReference type="Google" id="ProtNLM"/>
    </source>
</evidence>